<protein>
    <recommendedName>
        <fullName evidence="3">Acyl-CoA dehydrogenase</fullName>
    </recommendedName>
</protein>
<proteinExistence type="predicted"/>
<accession>A0A1Y0IFY3</accession>
<evidence type="ECO:0000313" key="1">
    <source>
        <dbReference type="EMBL" id="ARU58294.1"/>
    </source>
</evidence>
<dbReference type="EMBL" id="CP021425">
    <property type="protein sequence ID" value="ARU58294.1"/>
    <property type="molecule type" value="Genomic_DNA"/>
</dbReference>
<sequence length="321" mass="35274">MSEWYRGALENISSGLSAPEISFRLGAQAPCLGWAFFGGYQVALSALLQGLGGANASKCSSQHLVSEDFVNSLRTLRALSYSEPGLKKPEQLKTELVDGRVSGHKSFVTGGDQAQQIILLAKMINGTDIAPDQVEREGRSDIVAVTLRPELQSGMLFTAMNPLPFAPELLHSELRLDNVELTRSSQVHNDAVNRILKPFRWLEDVHVFASVLGYLSAASVAVDEKYLCAYLFHAFRGLESAYLRVDMFAQSETSVQSSAGPDANEGVLILAGLQFSLKKMTPEIDGMWAKVGDVALNRWRRDVPLMGIAQSVRDRRFAKVW</sequence>
<dbReference type="AlphaFoldDB" id="A0A1Y0IFY3"/>
<evidence type="ECO:0000313" key="2">
    <source>
        <dbReference type="Proteomes" id="UP000196027"/>
    </source>
</evidence>
<organism evidence="1 2">
    <name type="scientific">Oleiphilus messinensis</name>
    <dbReference type="NCBI Taxonomy" id="141451"/>
    <lineage>
        <taxon>Bacteria</taxon>
        <taxon>Pseudomonadati</taxon>
        <taxon>Pseudomonadota</taxon>
        <taxon>Gammaproteobacteria</taxon>
        <taxon>Oceanospirillales</taxon>
        <taxon>Oleiphilaceae</taxon>
        <taxon>Oleiphilus</taxon>
    </lineage>
</organism>
<reference evidence="1 2" key="1">
    <citation type="submission" date="2017-05" db="EMBL/GenBank/DDBJ databases">
        <title>Genomic insights into alkan degradation activity of Oleiphilus messinensis.</title>
        <authorList>
            <person name="Kozyavkin S.A."/>
            <person name="Slesarev A.I."/>
            <person name="Golyshin P.N."/>
            <person name="Korzhenkov A."/>
            <person name="Golyshina O.N."/>
            <person name="Toshchakov S.V."/>
        </authorList>
    </citation>
    <scope>NUCLEOTIDE SEQUENCE [LARGE SCALE GENOMIC DNA]</scope>
    <source>
        <strain evidence="1 2">ME102</strain>
    </source>
</reference>
<evidence type="ECO:0008006" key="3">
    <source>
        <dbReference type="Google" id="ProtNLM"/>
    </source>
</evidence>
<dbReference type="KEGG" id="ome:OLMES_4285"/>
<name>A0A1Y0IFY3_9GAMM</name>
<gene>
    <name evidence="1" type="ORF">OLMES_4285</name>
</gene>
<dbReference type="Proteomes" id="UP000196027">
    <property type="component" value="Chromosome"/>
</dbReference>
<keyword evidence="2" id="KW-1185">Reference proteome</keyword>